<gene>
    <name evidence="2" type="ORF">WJX75_007696</name>
</gene>
<feature type="region of interest" description="Disordered" evidence="1">
    <location>
        <begin position="1"/>
        <end position="37"/>
    </location>
</feature>
<protein>
    <submittedName>
        <fullName evidence="2">Uncharacterized protein</fullName>
    </submittedName>
</protein>
<evidence type="ECO:0000256" key="1">
    <source>
        <dbReference type="SAM" id="MobiDB-lite"/>
    </source>
</evidence>
<proteinExistence type="predicted"/>
<sequence length="123" mass="13373">MAAAQKNDREEGAPSSSRRSAAHRGTTPAFTDMQRRQAYMDMQLAAQANRLRASGQQPMLMPPTPQYQKQGLNPYAGLSILSAVPEDLSHLMPARPEDLQSYISGAPSELALDAVSESVFLMP</sequence>
<evidence type="ECO:0000313" key="3">
    <source>
        <dbReference type="Proteomes" id="UP001491310"/>
    </source>
</evidence>
<reference evidence="2 3" key="1">
    <citation type="journal article" date="2024" name="Nat. Commun.">
        <title>Phylogenomics reveals the evolutionary origins of lichenization in chlorophyte algae.</title>
        <authorList>
            <person name="Puginier C."/>
            <person name="Libourel C."/>
            <person name="Otte J."/>
            <person name="Skaloud P."/>
            <person name="Haon M."/>
            <person name="Grisel S."/>
            <person name="Petersen M."/>
            <person name="Berrin J.G."/>
            <person name="Delaux P.M."/>
            <person name="Dal Grande F."/>
            <person name="Keller J."/>
        </authorList>
    </citation>
    <scope>NUCLEOTIDE SEQUENCE [LARGE SCALE GENOMIC DNA]</scope>
    <source>
        <strain evidence="2 3">SAG 216-7</strain>
    </source>
</reference>
<organism evidence="2 3">
    <name type="scientific">Coccomyxa subellipsoidea</name>
    <dbReference type="NCBI Taxonomy" id="248742"/>
    <lineage>
        <taxon>Eukaryota</taxon>
        <taxon>Viridiplantae</taxon>
        <taxon>Chlorophyta</taxon>
        <taxon>core chlorophytes</taxon>
        <taxon>Trebouxiophyceae</taxon>
        <taxon>Trebouxiophyceae incertae sedis</taxon>
        <taxon>Coccomyxaceae</taxon>
        <taxon>Coccomyxa</taxon>
    </lineage>
</organism>
<accession>A0ABR2YWL6</accession>
<dbReference type="EMBL" id="JALJOT010000004">
    <property type="protein sequence ID" value="KAK9916041.1"/>
    <property type="molecule type" value="Genomic_DNA"/>
</dbReference>
<name>A0ABR2YWL6_9CHLO</name>
<keyword evidence="3" id="KW-1185">Reference proteome</keyword>
<comment type="caution">
    <text evidence="2">The sequence shown here is derived from an EMBL/GenBank/DDBJ whole genome shotgun (WGS) entry which is preliminary data.</text>
</comment>
<feature type="compositionally biased region" description="Basic and acidic residues" evidence="1">
    <location>
        <begin position="1"/>
        <end position="12"/>
    </location>
</feature>
<dbReference type="Proteomes" id="UP001491310">
    <property type="component" value="Unassembled WGS sequence"/>
</dbReference>
<evidence type="ECO:0000313" key="2">
    <source>
        <dbReference type="EMBL" id="KAK9916041.1"/>
    </source>
</evidence>